<evidence type="ECO:0000313" key="5">
    <source>
        <dbReference type="EMBL" id="TIC69187.1"/>
    </source>
</evidence>
<dbReference type="EMBL" id="SPRW01000046">
    <property type="protein sequence ID" value="TIC62494.1"/>
    <property type="molecule type" value="Genomic_DNA"/>
</dbReference>
<organism evidence="1 11">
    <name type="scientific">Wallemia mellicola</name>
    <dbReference type="NCBI Taxonomy" id="1708541"/>
    <lineage>
        <taxon>Eukaryota</taxon>
        <taxon>Fungi</taxon>
        <taxon>Dikarya</taxon>
        <taxon>Basidiomycota</taxon>
        <taxon>Wallemiomycotina</taxon>
        <taxon>Wallemiomycetes</taxon>
        <taxon>Wallemiales</taxon>
        <taxon>Wallemiaceae</taxon>
        <taxon>Wallemia</taxon>
    </lineage>
</organism>
<dbReference type="InterPro" id="IPR024242">
    <property type="entry name" value="NCE101"/>
</dbReference>
<dbReference type="GO" id="GO:0009306">
    <property type="term" value="P:protein secretion"/>
    <property type="evidence" value="ECO:0007669"/>
    <property type="project" value="InterPro"/>
</dbReference>
<dbReference type="Proteomes" id="UP000305647">
    <property type="component" value="Unassembled WGS sequence"/>
</dbReference>
<dbReference type="Proteomes" id="UP000305362">
    <property type="component" value="Unassembled WGS sequence"/>
</dbReference>
<evidence type="ECO:0000313" key="12">
    <source>
        <dbReference type="Proteomes" id="UP000310708"/>
    </source>
</evidence>
<evidence type="ECO:0000313" key="7">
    <source>
        <dbReference type="Proteomes" id="UP000305362"/>
    </source>
</evidence>
<gene>
    <name evidence="5" type="ORF">E3Q01_00484</name>
    <name evidence="4" type="ORF">E3Q02_03470</name>
    <name evidence="6" type="ORF">E3Q03_01097</name>
    <name evidence="3" type="ORF">E3Q10_01364</name>
    <name evidence="2" type="ORF">E3Q17_00362</name>
    <name evidence="1" type="ORF">E3Q22_00374</name>
</gene>
<evidence type="ECO:0000313" key="11">
    <source>
        <dbReference type="Proteomes" id="UP000310685"/>
    </source>
</evidence>
<dbReference type="AlphaFoldDB" id="A0A4T0R4B2"/>
<evidence type="ECO:0000313" key="4">
    <source>
        <dbReference type="EMBL" id="TIC62494.1"/>
    </source>
</evidence>
<dbReference type="Proteomes" id="UP000307169">
    <property type="component" value="Unassembled WGS sequence"/>
</dbReference>
<evidence type="ECO:0000313" key="6">
    <source>
        <dbReference type="EMBL" id="TIC70475.1"/>
    </source>
</evidence>
<reference evidence="7 8" key="1">
    <citation type="submission" date="2019-03" db="EMBL/GenBank/DDBJ databases">
        <title>Sequencing 25 genomes of Wallemia mellicola.</title>
        <authorList>
            <person name="Gostincar C."/>
        </authorList>
    </citation>
    <scope>NUCLEOTIDE SEQUENCE [LARGE SCALE GENOMIC DNA]</scope>
    <source>
        <strain evidence="2 9">EXF-1262</strain>
        <strain evidence="4 10">EXF-1274</strain>
        <strain evidence="6 7">EXF-1277</strain>
        <strain evidence="1 11">EXF-6152</strain>
        <strain evidence="5 12">EXF-757</strain>
        <strain evidence="3 8">EXF-8738</strain>
    </source>
</reference>
<dbReference type="EMBL" id="SPRC01000003">
    <property type="protein sequence ID" value="TIB82106.1"/>
    <property type="molecule type" value="Genomic_DNA"/>
</dbReference>
<dbReference type="EMBL" id="SPRV01000007">
    <property type="protein sequence ID" value="TIC70475.1"/>
    <property type="molecule type" value="Genomic_DNA"/>
</dbReference>
<dbReference type="Proteomes" id="UP000310708">
    <property type="component" value="Unassembled WGS sequence"/>
</dbReference>
<dbReference type="PANTHER" id="PTHR28011:SF1">
    <property type="entry name" value="NON-CLASSICAL EXPORT PROTEIN 1"/>
    <property type="match status" value="1"/>
</dbReference>
<dbReference type="EMBL" id="SPRO01000009">
    <property type="protein sequence ID" value="TIC32086.1"/>
    <property type="molecule type" value="Genomic_DNA"/>
</dbReference>
<dbReference type="PANTHER" id="PTHR28011">
    <property type="entry name" value="NON-CLASSICAL EXPORT PROTEIN 1"/>
    <property type="match status" value="1"/>
</dbReference>
<evidence type="ECO:0000313" key="1">
    <source>
        <dbReference type="EMBL" id="TIB82106.1"/>
    </source>
</evidence>
<evidence type="ECO:0000313" key="3">
    <source>
        <dbReference type="EMBL" id="TIC32086.1"/>
    </source>
</evidence>
<dbReference type="Proteomes" id="UP000309601">
    <property type="component" value="Unassembled WGS sequence"/>
</dbReference>
<comment type="caution">
    <text evidence="1">The sequence shown here is derived from an EMBL/GenBank/DDBJ whole genome shotgun (WGS) entry which is preliminary data.</text>
</comment>
<name>A0A4T0R4B2_9BASI</name>
<dbReference type="EMBL" id="SPRX01000004">
    <property type="protein sequence ID" value="TIC69187.1"/>
    <property type="molecule type" value="Genomic_DNA"/>
</dbReference>
<dbReference type="Pfam" id="PF11654">
    <property type="entry name" value="NCE101"/>
    <property type="match status" value="1"/>
</dbReference>
<evidence type="ECO:0000313" key="2">
    <source>
        <dbReference type="EMBL" id="TIC04497.1"/>
    </source>
</evidence>
<proteinExistence type="predicted"/>
<dbReference type="EMBL" id="SPRH01000003">
    <property type="protein sequence ID" value="TIC04497.1"/>
    <property type="molecule type" value="Genomic_DNA"/>
</dbReference>
<accession>A0A4T0R4B2</accession>
<evidence type="ECO:0000313" key="10">
    <source>
        <dbReference type="Proteomes" id="UP000309601"/>
    </source>
</evidence>
<dbReference type="Proteomes" id="UP000310685">
    <property type="component" value="Unassembled WGS sequence"/>
</dbReference>
<evidence type="ECO:0000313" key="8">
    <source>
        <dbReference type="Proteomes" id="UP000305647"/>
    </source>
</evidence>
<protein>
    <submittedName>
        <fullName evidence="1">Uncharacterized protein</fullName>
    </submittedName>
</protein>
<sequence length="74" mass="8807">MYLISRSIDPLLGVFTGFLSFYLNETHPKTYREEPDRLISLIKWKLDQRRLSTQNDDNNDSDLNDLIQQFNNTK</sequence>
<evidence type="ECO:0000313" key="9">
    <source>
        <dbReference type="Proteomes" id="UP000307169"/>
    </source>
</evidence>
<dbReference type="OrthoDB" id="2155101at2759"/>